<dbReference type="Proteomes" id="UP000524492">
    <property type="component" value="Unassembled WGS sequence"/>
</dbReference>
<dbReference type="EMBL" id="JACIFV010000025">
    <property type="protein sequence ID" value="MBB4194996.1"/>
    <property type="molecule type" value="Genomic_DNA"/>
</dbReference>
<accession>A0A7W6VRS8</accession>
<feature type="non-terminal residue" evidence="1">
    <location>
        <position position="26"/>
    </location>
</feature>
<evidence type="ECO:0000313" key="2">
    <source>
        <dbReference type="Proteomes" id="UP000524492"/>
    </source>
</evidence>
<reference evidence="1 2" key="1">
    <citation type="submission" date="2020-08" db="EMBL/GenBank/DDBJ databases">
        <title>Genomic Encyclopedia of Type Strains, Phase IV (KMG-V): Genome sequencing to study the core and pangenomes of soil and plant-associated prokaryotes.</title>
        <authorList>
            <person name="Whitman W."/>
        </authorList>
    </citation>
    <scope>NUCLEOTIDE SEQUENCE [LARGE SCALE GENOMIC DNA]</scope>
    <source>
        <strain evidence="1 2">SEMIA 4074</strain>
    </source>
</reference>
<gene>
    <name evidence="1" type="ORF">GGD53_005183</name>
</gene>
<protein>
    <submittedName>
        <fullName evidence="1">Uncharacterized protein</fullName>
    </submittedName>
</protein>
<dbReference type="AlphaFoldDB" id="A0A7W6VRS8"/>
<comment type="caution">
    <text evidence="1">The sequence shown here is derived from an EMBL/GenBank/DDBJ whole genome shotgun (WGS) entry which is preliminary data.</text>
</comment>
<organism evidence="1 2">
    <name type="scientific">Rhizobium aethiopicum</name>
    <dbReference type="NCBI Taxonomy" id="1138170"/>
    <lineage>
        <taxon>Bacteria</taxon>
        <taxon>Pseudomonadati</taxon>
        <taxon>Pseudomonadota</taxon>
        <taxon>Alphaproteobacteria</taxon>
        <taxon>Hyphomicrobiales</taxon>
        <taxon>Rhizobiaceae</taxon>
        <taxon>Rhizobium/Agrobacterium group</taxon>
        <taxon>Rhizobium</taxon>
    </lineage>
</organism>
<sequence length="26" mass="2733">MPAPAFHFTLASALPFASAERLTSAQ</sequence>
<proteinExistence type="predicted"/>
<name>A0A7W6VRS8_9HYPH</name>
<keyword evidence="2" id="KW-1185">Reference proteome</keyword>
<evidence type="ECO:0000313" key="1">
    <source>
        <dbReference type="EMBL" id="MBB4194996.1"/>
    </source>
</evidence>